<proteinExistence type="inferred from homology"/>
<evidence type="ECO:0000259" key="8">
    <source>
        <dbReference type="PROSITE" id="PS50928"/>
    </source>
</evidence>
<dbReference type="InterPro" id="IPR000515">
    <property type="entry name" value="MetI-like"/>
</dbReference>
<feature type="transmembrane region" description="Helical" evidence="7">
    <location>
        <begin position="265"/>
        <end position="284"/>
    </location>
</feature>
<dbReference type="PANTHER" id="PTHR43744:SF9">
    <property type="entry name" value="POLYGALACTURONAN_RHAMNOGALACTURONAN TRANSPORT SYSTEM PERMEASE PROTEIN YTCP"/>
    <property type="match status" value="1"/>
</dbReference>
<evidence type="ECO:0000256" key="3">
    <source>
        <dbReference type="ARBA" id="ARBA00022475"/>
    </source>
</evidence>
<comment type="subcellular location">
    <subcellularLocation>
        <location evidence="1 7">Cell membrane</location>
        <topology evidence="1 7">Multi-pass membrane protein</topology>
    </subcellularLocation>
</comment>
<feature type="transmembrane region" description="Helical" evidence="7">
    <location>
        <begin position="187"/>
        <end position="212"/>
    </location>
</feature>
<feature type="transmembrane region" description="Helical" evidence="7">
    <location>
        <begin position="143"/>
        <end position="166"/>
    </location>
</feature>
<dbReference type="AlphaFoldDB" id="A0A9W5XYU3"/>
<evidence type="ECO:0000256" key="6">
    <source>
        <dbReference type="ARBA" id="ARBA00023136"/>
    </source>
</evidence>
<dbReference type="Pfam" id="PF00528">
    <property type="entry name" value="BPD_transp_1"/>
    <property type="match status" value="1"/>
</dbReference>
<evidence type="ECO:0000313" key="10">
    <source>
        <dbReference type="Proteomes" id="UP001057868"/>
    </source>
</evidence>
<dbReference type="PANTHER" id="PTHR43744">
    <property type="entry name" value="ABC TRANSPORTER PERMEASE PROTEIN MG189-RELATED-RELATED"/>
    <property type="match status" value="1"/>
</dbReference>
<dbReference type="GO" id="GO:0055085">
    <property type="term" value="P:transmembrane transport"/>
    <property type="evidence" value="ECO:0007669"/>
    <property type="project" value="InterPro"/>
</dbReference>
<keyword evidence="5 7" id="KW-1133">Transmembrane helix</keyword>
<feature type="domain" description="ABC transmembrane type-1" evidence="8">
    <location>
        <begin position="76"/>
        <end position="284"/>
    </location>
</feature>
<organism evidence="9 10">
    <name type="scientific">Clostridium folliculivorans</name>
    <dbReference type="NCBI Taxonomy" id="2886038"/>
    <lineage>
        <taxon>Bacteria</taxon>
        <taxon>Bacillati</taxon>
        <taxon>Bacillota</taxon>
        <taxon>Clostridia</taxon>
        <taxon>Eubacteriales</taxon>
        <taxon>Clostridiaceae</taxon>
        <taxon>Clostridium</taxon>
    </lineage>
</organism>
<evidence type="ECO:0000313" key="9">
    <source>
        <dbReference type="EMBL" id="GKU23457.1"/>
    </source>
</evidence>
<dbReference type="GO" id="GO:0005886">
    <property type="term" value="C:plasma membrane"/>
    <property type="evidence" value="ECO:0007669"/>
    <property type="project" value="UniProtKB-SubCell"/>
</dbReference>
<keyword evidence="10" id="KW-1185">Reference proteome</keyword>
<evidence type="ECO:0000256" key="1">
    <source>
        <dbReference type="ARBA" id="ARBA00004651"/>
    </source>
</evidence>
<comment type="caution">
    <text evidence="9">The sequence shown here is derived from an EMBL/GenBank/DDBJ whole genome shotgun (WGS) entry which is preliminary data.</text>
</comment>
<keyword evidence="2 7" id="KW-0813">Transport</keyword>
<keyword evidence="3" id="KW-1003">Cell membrane</keyword>
<dbReference type="Proteomes" id="UP001057868">
    <property type="component" value="Unassembled WGS sequence"/>
</dbReference>
<feature type="transmembrane region" description="Helical" evidence="7">
    <location>
        <begin position="75"/>
        <end position="99"/>
    </location>
</feature>
<sequence>MNNLKTRGEKVFSIFAEMLVILLVVVSLAPLLLIFIASFTKETALVANGYSFFPKALSLDAYYYMISQSTMILRAYGVSLFVTGVGTFLSIIITSMLAYPLSRKDFKYGKLISFLVLFTMLFSGGVAPAYIMWTRIFHIKNTIFALILPNYLMNAFNVFLVTNYYRNSIPDALVEAARIDGAGELKIFFRIILPLSIPAVATIGIFTGLAYWNDWINGIYYITNPKLYGIQNLLVRIMDNIQFLKSGAAGSTIGTVATQLPSTSVRMALAVIGILPIVILFPFVQKYLIKGVVVGAVKE</sequence>
<accession>A0A9W5XYU3</accession>
<keyword evidence="6 7" id="KW-0472">Membrane</keyword>
<evidence type="ECO:0000256" key="5">
    <source>
        <dbReference type="ARBA" id="ARBA00022989"/>
    </source>
</evidence>
<dbReference type="PROSITE" id="PS50928">
    <property type="entry name" value="ABC_TM1"/>
    <property type="match status" value="1"/>
</dbReference>
<dbReference type="SUPFAM" id="SSF161098">
    <property type="entry name" value="MetI-like"/>
    <property type="match status" value="1"/>
</dbReference>
<keyword evidence="4 7" id="KW-0812">Transmembrane</keyword>
<dbReference type="CDD" id="cd06261">
    <property type="entry name" value="TM_PBP2"/>
    <property type="match status" value="1"/>
</dbReference>
<evidence type="ECO:0000256" key="4">
    <source>
        <dbReference type="ARBA" id="ARBA00022692"/>
    </source>
</evidence>
<feature type="transmembrane region" description="Helical" evidence="7">
    <location>
        <begin position="111"/>
        <end position="131"/>
    </location>
</feature>
<protein>
    <submittedName>
        <fullName evidence="9">ABC transporter permease</fullName>
    </submittedName>
</protein>
<feature type="transmembrane region" description="Helical" evidence="7">
    <location>
        <begin position="12"/>
        <end position="37"/>
    </location>
</feature>
<evidence type="ECO:0000256" key="7">
    <source>
        <dbReference type="RuleBase" id="RU363032"/>
    </source>
</evidence>
<gene>
    <name evidence="9" type="ORF">CFOLD11_02830</name>
</gene>
<dbReference type="RefSeq" id="WP_261850535.1">
    <property type="nucleotide sequence ID" value="NZ_BQXY01000001.1"/>
</dbReference>
<reference evidence="9" key="1">
    <citation type="journal article" date="2023" name="Int. J. Syst. Evol. Microbiol.">
        <title>&lt;i&gt;Clostridium folliculivorans&lt;/i&gt; sp. nov., isolated from soil samples of an organic paddy in Japan.</title>
        <authorList>
            <person name="Tazawa J."/>
            <person name="Kobayashi H."/>
            <person name="Tanizawa Y."/>
            <person name="Uchino A."/>
            <person name="Tanaka F."/>
            <person name="Urashima Y."/>
            <person name="Miura S."/>
            <person name="Sakamoto M."/>
            <person name="Ohkuma M."/>
            <person name="Tohno M."/>
        </authorList>
    </citation>
    <scope>NUCLEOTIDE SEQUENCE</scope>
    <source>
        <strain evidence="9">D1-1</strain>
    </source>
</reference>
<dbReference type="EMBL" id="BQXY01000001">
    <property type="protein sequence ID" value="GKU23457.1"/>
    <property type="molecule type" value="Genomic_DNA"/>
</dbReference>
<comment type="similarity">
    <text evidence="7">Belongs to the binding-protein-dependent transport system permease family.</text>
</comment>
<dbReference type="InterPro" id="IPR035906">
    <property type="entry name" value="MetI-like_sf"/>
</dbReference>
<dbReference type="Gene3D" id="1.10.3720.10">
    <property type="entry name" value="MetI-like"/>
    <property type="match status" value="1"/>
</dbReference>
<evidence type="ECO:0000256" key="2">
    <source>
        <dbReference type="ARBA" id="ARBA00022448"/>
    </source>
</evidence>
<name>A0A9W5XYU3_9CLOT</name>